<proteinExistence type="predicted"/>
<dbReference type="Pfam" id="PF13609">
    <property type="entry name" value="Porin_4"/>
    <property type="match status" value="1"/>
</dbReference>
<evidence type="ECO:0000259" key="2">
    <source>
        <dbReference type="Pfam" id="PF13609"/>
    </source>
</evidence>
<dbReference type="InterPro" id="IPR033900">
    <property type="entry name" value="Gram_neg_porin_domain"/>
</dbReference>
<keyword evidence="1" id="KW-0732">Signal</keyword>
<feature type="domain" description="Porin" evidence="2">
    <location>
        <begin position="9"/>
        <end position="364"/>
    </location>
</feature>
<evidence type="ECO:0000256" key="1">
    <source>
        <dbReference type="SAM" id="SignalP"/>
    </source>
</evidence>
<accession>A0ABU1BEH4</accession>
<dbReference type="Proteomes" id="UP001226574">
    <property type="component" value="Unassembled WGS sequence"/>
</dbReference>
<feature type="chain" id="PRO_5045449755" evidence="1">
    <location>
        <begin position="22"/>
        <end position="381"/>
    </location>
</feature>
<gene>
    <name evidence="3" type="ORF">RC083_15065</name>
</gene>
<reference evidence="3 4" key="1">
    <citation type="submission" date="2023-08" db="EMBL/GenBank/DDBJ databases">
        <title>Pseudoalteromonas haloplanktis LL1 genome.</title>
        <authorList>
            <person name="Wu S."/>
        </authorList>
    </citation>
    <scope>NUCLEOTIDE SEQUENCE [LARGE SCALE GENOMIC DNA]</scope>
    <source>
        <strain evidence="3 4">LL1</strain>
    </source>
</reference>
<comment type="caution">
    <text evidence="3">The sequence shown here is derived from an EMBL/GenBank/DDBJ whole genome shotgun (WGS) entry which is preliminary data.</text>
</comment>
<evidence type="ECO:0000313" key="3">
    <source>
        <dbReference type="EMBL" id="MDQ9092901.1"/>
    </source>
</evidence>
<feature type="signal peptide" evidence="1">
    <location>
        <begin position="1"/>
        <end position="21"/>
    </location>
</feature>
<dbReference type="Gene3D" id="2.40.160.10">
    <property type="entry name" value="Porin"/>
    <property type="match status" value="1"/>
</dbReference>
<organism evidence="3 4">
    <name type="scientific">Pseudoalteromonas haloplanktis</name>
    <name type="common">Alteromonas haloplanktis</name>
    <dbReference type="NCBI Taxonomy" id="228"/>
    <lineage>
        <taxon>Bacteria</taxon>
        <taxon>Pseudomonadati</taxon>
        <taxon>Pseudomonadota</taxon>
        <taxon>Gammaproteobacteria</taxon>
        <taxon>Alteromonadales</taxon>
        <taxon>Pseudoalteromonadaceae</taxon>
        <taxon>Pseudoalteromonas</taxon>
    </lineage>
</organism>
<keyword evidence="4" id="KW-1185">Reference proteome</keyword>
<dbReference type="EMBL" id="JAVIFY010000011">
    <property type="protein sequence ID" value="MDQ9092901.1"/>
    <property type="molecule type" value="Genomic_DNA"/>
</dbReference>
<dbReference type="InterPro" id="IPR023614">
    <property type="entry name" value="Porin_dom_sf"/>
</dbReference>
<dbReference type="RefSeq" id="WP_016707963.1">
    <property type="nucleotide sequence ID" value="NZ_JAVIFY010000011.1"/>
</dbReference>
<sequence>MKKLPIAIAICAACLSAPSYAEIRINGFASIVGGKTLDDDSSLYGYDNDISFKNESVFALQLSADLQDKLSATAQIVARGENDFDAEFEWAYLTYEFTDELQLSAGKMRVPFYRYSDFLDVGYAYRWVRPPQSVYNIPFSTYEGLSLLHTSQLGDWDSTVQVIYGGYDGTIAVVSVNGDTELNDIAGINWTLSYDWFSARAAYFVADTSIAIENDTPTGVALNELEEALRNAGFVDQANNIAVDEDDGSFLALGVSIDYNNLLFDAEYTEFEVDNSALAKQTQYYTSVGYRMDEWIVHLTYENNDDKHESNRYNALPAVPPLNQGINLVLEGSKAKSNVYTIGTRYDFHPSAALKVDFSRFKDDISDTETDVIAVAVDLVF</sequence>
<dbReference type="SUPFAM" id="SSF56935">
    <property type="entry name" value="Porins"/>
    <property type="match status" value="1"/>
</dbReference>
<name>A0ABU1BEH4_PSEHA</name>
<evidence type="ECO:0000313" key="4">
    <source>
        <dbReference type="Proteomes" id="UP001226574"/>
    </source>
</evidence>
<protein>
    <submittedName>
        <fullName evidence="3">Porin</fullName>
    </submittedName>
</protein>